<dbReference type="InterPro" id="IPR026983">
    <property type="entry name" value="DHC"/>
</dbReference>
<reference evidence="1" key="1">
    <citation type="submission" date="2011-05" db="EMBL/GenBank/DDBJ databases">
        <authorList>
            <person name="Wang T.Y."/>
            <person name="Zhang X.H."/>
            <person name="Dong W.H."/>
            <person name="Wang L."/>
            <person name="Yang R."/>
            <person name="Wang F."/>
            <person name="Zhang J.H."/>
            <person name="Zhang J.H."/>
            <person name="Lin Y."/>
            <person name="Li Z.X."/>
            <person name="Li Q."/>
            <person name="Wu X.N."/>
        </authorList>
    </citation>
    <scope>NUCLEOTIDE SEQUENCE</scope>
</reference>
<dbReference type="GO" id="GO:0030286">
    <property type="term" value="C:dynein complex"/>
    <property type="evidence" value="ECO:0007669"/>
    <property type="project" value="InterPro"/>
</dbReference>
<proteinExistence type="predicted"/>
<organism evidence="1">
    <name type="scientific">Dunaliella salina</name>
    <name type="common">Green alga</name>
    <name type="synonym">Protococcus salinus</name>
    <dbReference type="NCBI Taxonomy" id="3046"/>
    <lineage>
        <taxon>Eukaryota</taxon>
        <taxon>Viridiplantae</taxon>
        <taxon>Chlorophyta</taxon>
        <taxon>core chlorophytes</taxon>
        <taxon>Chlorophyceae</taxon>
        <taxon>CS clade</taxon>
        <taxon>Chlamydomonadales</taxon>
        <taxon>Dunaliellaceae</taxon>
        <taxon>Dunaliella</taxon>
    </lineage>
</organism>
<dbReference type="AlphaFoldDB" id="G8EP14"/>
<dbReference type="Gene3D" id="1.20.58.1120">
    <property type="match status" value="1"/>
</dbReference>
<dbReference type="PANTHER" id="PTHR45703:SF1">
    <property type="entry name" value="DYNEINS HEAVY CHAIN"/>
    <property type="match status" value="1"/>
</dbReference>
<dbReference type="EMBL" id="JF951724">
    <property type="protein sequence ID" value="AEQ63843.1"/>
    <property type="molecule type" value="Genomic_DNA"/>
</dbReference>
<dbReference type="GO" id="GO:0007018">
    <property type="term" value="P:microtubule-based movement"/>
    <property type="evidence" value="ECO:0007669"/>
    <property type="project" value="InterPro"/>
</dbReference>
<accession>G8EP14</accession>
<feature type="non-terminal residue" evidence="1">
    <location>
        <position position="70"/>
    </location>
</feature>
<sequence length="70" mass="7763">VAGESIEAYTKSPRSKWILNRPGQLALNCSQVFWTREVSLSIETAGAEGLKTYAGKCTEELNKIVILVRH</sequence>
<evidence type="ECO:0000313" key="1">
    <source>
        <dbReference type="EMBL" id="AEQ63843.1"/>
    </source>
</evidence>
<protein>
    <submittedName>
        <fullName evidence="1">Dynein heavy chain 9 protein</fullName>
    </submittedName>
</protein>
<dbReference type="PANTHER" id="PTHR45703">
    <property type="entry name" value="DYNEIN HEAVY CHAIN"/>
    <property type="match status" value="1"/>
</dbReference>
<name>G8EP14_DUNSA</name>
<feature type="non-terminal residue" evidence="1">
    <location>
        <position position="1"/>
    </location>
</feature>
<dbReference type="GO" id="GO:0045505">
    <property type="term" value="F:dynein intermediate chain binding"/>
    <property type="evidence" value="ECO:0007669"/>
    <property type="project" value="InterPro"/>
</dbReference>
<dbReference type="GO" id="GO:0051959">
    <property type="term" value="F:dynein light intermediate chain binding"/>
    <property type="evidence" value="ECO:0007669"/>
    <property type="project" value="InterPro"/>
</dbReference>